<dbReference type="Gene3D" id="1.20.1260.10">
    <property type="match status" value="1"/>
</dbReference>
<dbReference type="Pfam" id="PF05974">
    <property type="entry name" value="DUF892"/>
    <property type="match status" value="1"/>
</dbReference>
<sequence>MEARTPTKELDPKELRHFFISHLNRIYCTKSQLVERLPELGKSSHFTDLRQAIDETVEVVQNQIFRMKQIYIMLNSRYQPESCIGLVGILDEAFQSIGIPDEGGEIRDLSILFYMHNIESIETASFKVMMLVAGKLAEPDIKQLLLECYDEAKEDKILFREITENYL</sequence>
<accession>A0ABR6PDK2</accession>
<dbReference type="PANTHER" id="PTHR30565">
    <property type="entry name" value="PROTEIN YCIF"/>
    <property type="match status" value="1"/>
</dbReference>
<keyword evidence="2" id="KW-1185">Reference proteome</keyword>
<gene>
    <name evidence="1" type="ORF">HDF23_000428</name>
</gene>
<dbReference type="InterPro" id="IPR010287">
    <property type="entry name" value="DUF892_YciF-like"/>
</dbReference>
<dbReference type="RefSeq" id="WP_076369831.1">
    <property type="nucleotide sequence ID" value="NZ_FTMG01000001.1"/>
</dbReference>
<comment type="caution">
    <text evidence="1">The sequence shown here is derived from an EMBL/GenBank/DDBJ whole genome shotgun (WGS) entry which is preliminary data.</text>
</comment>
<dbReference type="EMBL" id="JACHCB010000001">
    <property type="protein sequence ID" value="MBB6107698.1"/>
    <property type="molecule type" value="Genomic_DNA"/>
</dbReference>
<proteinExistence type="predicted"/>
<reference evidence="1 2" key="1">
    <citation type="submission" date="2020-08" db="EMBL/GenBank/DDBJ databases">
        <title>Genomic Encyclopedia of Type Strains, Phase IV (KMG-V): Genome sequencing to study the core and pangenomes of soil and plant-associated prokaryotes.</title>
        <authorList>
            <person name="Whitman W."/>
        </authorList>
    </citation>
    <scope>NUCLEOTIDE SEQUENCE [LARGE SCALE GENOMIC DNA]</scope>
    <source>
        <strain evidence="1 2">ANJLi2</strain>
    </source>
</reference>
<evidence type="ECO:0000313" key="1">
    <source>
        <dbReference type="EMBL" id="MBB6107698.1"/>
    </source>
</evidence>
<name>A0ABR6PDK2_9SPHI</name>
<dbReference type="Proteomes" id="UP000541583">
    <property type="component" value="Unassembled WGS sequence"/>
</dbReference>
<dbReference type="SUPFAM" id="SSF47240">
    <property type="entry name" value="Ferritin-like"/>
    <property type="match status" value="1"/>
</dbReference>
<dbReference type="InterPro" id="IPR047114">
    <property type="entry name" value="YciF"/>
</dbReference>
<evidence type="ECO:0000313" key="2">
    <source>
        <dbReference type="Proteomes" id="UP000541583"/>
    </source>
</evidence>
<organism evidence="1 2">
    <name type="scientific">Mucilaginibacter lappiensis</name>
    <dbReference type="NCBI Taxonomy" id="354630"/>
    <lineage>
        <taxon>Bacteria</taxon>
        <taxon>Pseudomonadati</taxon>
        <taxon>Bacteroidota</taxon>
        <taxon>Sphingobacteriia</taxon>
        <taxon>Sphingobacteriales</taxon>
        <taxon>Sphingobacteriaceae</taxon>
        <taxon>Mucilaginibacter</taxon>
    </lineage>
</organism>
<protein>
    <submittedName>
        <fullName evidence="1">Ferritin-like metal-binding protein YciE</fullName>
    </submittedName>
</protein>
<dbReference type="PANTHER" id="PTHR30565:SF9">
    <property type="entry name" value="PROTEIN YCIF"/>
    <property type="match status" value="1"/>
</dbReference>
<dbReference type="InterPro" id="IPR009078">
    <property type="entry name" value="Ferritin-like_SF"/>
</dbReference>
<dbReference type="InterPro" id="IPR012347">
    <property type="entry name" value="Ferritin-like"/>
</dbReference>